<gene>
    <name evidence="3" type="ORF">RJ639_002686</name>
</gene>
<evidence type="ECO:0000256" key="1">
    <source>
        <dbReference type="SAM" id="MobiDB-lite"/>
    </source>
</evidence>
<evidence type="ECO:0000313" key="4">
    <source>
        <dbReference type="Proteomes" id="UP001188597"/>
    </source>
</evidence>
<dbReference type="Pfam" id="PF03732">
    <property type="entry name" value="Retrotrans_gag"/>
    <property type="match status" value="1"/>
</dbReference>
<dbReference type="Proteomes" id="UP001188597">
    <property type="component" value="Unassembled WGS sequence"/>
</dbReference>
<accession>A0AA88XFB0</accession>
<organism evidence="3 4">
    <name type="scientific">Escallonia herrerae</name>
    <dbReference type="NCBI Taxonomy" id="1293975"/>
    <lineage>
        <taxon>Eukaryota</taxon>
        <taxon>Viridiplantae</taxon>
        <taxon>Streptophyta</taxon>
        <taxon>Embryophyta</taxon>
        <taxon>Tracheophyta</taxon>
        <taxon>Spermatophyta</taxon>
        <taxon>Magnoliopsida</taxon>
        <taxon>eudicotyledons</taxon>
        <taxon>Gunneridae</taxon>
        <taxon>Pentapetalae</taxon>
        <taxon>asterids</taxon>
        <taxon>campanulids</taxon>
        <taxon>Escalloniales</taxon>
        <taxon>Escalloniaceae</taxon>
        <taxon>Escallonia</taxon>
    </lineage>
</organism>
<feature type="region of interest" description="Disordered" evidence="1">
    <location>
        <begin position="55"/>
        <end position="76"/>
    </location>
</feature>
<dbReference type="InterPro" id="IPR005162">
    <property type="entry name" value="Retrotrans_gag_dom"/>
</dbReference>
<name>A0AA88XFB0_9ASTE</name>
<feature type="compositionally biased region" description="Basic and acidic residues" evidence="1">
    <location>
        <begin position="320"/>
        <end position="332"/>
    </location>
</feature>
<feature type="compositionally biased region" description="Basic residues" evidence="1">
    <location>
        <begin position="307"/>
        <end position="319"/>
    </location>
</feature>
<protein>
    <recommendedName>
        <fullName evidence="2">Retrotransposon gag domain-containing protein</fullName>
    </recommendedName>
</protein>
<proteinExistence type="predicted"/>
<dbReference type="PANTHER" id="PTHR33437:SF2">
    <property type="entry name" value="OS06G0361200 PROTEIN"/>
    <property type="match status" value="1"/>
</dbReference>
<dbReference type="EMBL" id="JAVXUP010000007">
    <property type="protein sequence ID" value="KAK3043384.1"/>
    <property type="molecule type" value="Genomic_DNA"/>
</dbReference>
<feature type="region of interest" description="Disordered" evidence="1">
    <location>
        <begin position="307"/>
        <end position="332"/>
    </location>
</feature>
<dbReference type="PANTHER" id="PTHR33437">
    <property type="entry name" value="OS06G0361200 PROTEIN"/>
    <property type="match status" value="1"/>
</dbReference>
<dbReference type="AlphaFoldDB" id="A0AA88XFB0"/>
<feature type="domain" description="Retrotransposon gag" evidence="2">
    <location>
        <begin position="143"/>
        <end position="232"/>
    </location>
</feature>
<sequence>MASNTSEHHFILPVMMTSAISLEEQLAAMSSAIEKLTKTVEEKDLQIANLMNKLESKKSEESKSAAARHDSKHNQGPIQRTVLQHSHVLEALHKENRQHEDASRLSTAFQQFNGKGNPRQHVAHFIETCNDARTEGDLLLKQFVQSLKGNAFDWYTDLELESLDFWEEMEQEFQNCFYSTRRSTGMMELTNTKQQKEEHVVDYINRWRALSLDCKERLSEASAVEMCMQGMHWELLYILQGNKPCTFEELETRGHNMEITIASHGGNNFPIGDPRKDTREAKWWWGSEATTEDSMIITATSLNIPKKIKGRKKRRRKKPQGKERQQPKFKELEQKVCPFSDSEVPGILDFQLEHKLIDLSKMKCGKRWCKIITRGTASTACSSVILLKSASHSRR</sequence>
<evidence type="ECO:0000259" key="2">
    <source>
        <dbReference type="Pfam" id="PF03732"/>
    </source>
</evidence>
<keyword evidence="4" id="KW-1185">Reference proteome</keyword>
<reference evidence="3" key="1">
    <citation type="submission" date="2022-12" db="EMBL/GenBank/DDBJ databases">
        <title>Draft genome assemblies for two species of Escallonia (Escalloniales).</title>
        <authorList>
            <person name="Chanderbali A."/>
            <person name="Dervinis C."/>
            <person name="Anghel I."/>
            <person name="Soltis D."/>
            <person name="Soltis P."/>
            <person name="Zapata F."/>
        </authorList>
    </citation>
    <scope>NUCLEOTIDE SEQUENCE</scope>
    <source>
        <strain evidence="3">UCBG64.0493</strain>
        <tissue evidence="3">Leaf</tissue>
    </source>
</reference>
<comment type="caution">
    <text evidence="3">The sequence shown here is derived from an EMBL/GenBank/DDBJ whole genome shotgun (WGS) entry which is preliminary data.</text>
</comment>
<evidence type="ECO:0000313" key="3">
    <source>
        <dbReference type="EMBL" id="KAK3043384.1"/>
    </source>
</evidence>
<feature type="compositionally biased region" description="Basic and acidic residues" evidence="1">
    <location>
        <begin position="55"/>
        <end position="73"/>
    </location>
</feature>